<reference evidence="1" key="1">
    <citation type="submission" date="2022-07" db="EMBL/GenBank/DDBJ databases">
        <title>Genome Sequence of Lecanicillium saksenae.</title>
        <authorList>
            <person name="Buettner E."/>
        </authorList>
    </citation>
    <scope>NUCLEOTIDE SEQUENCE</scope>
    <source>
        <strain evidence="1">VT-O1</strain>
    </source>
</reference>
<sequence>MRLLTILSIAAGTLAAPSSPASSSANAKPYHMPLDWTPFGFTTSDTIHIGNPPQRIDSFVDWTWIGQYAFTPRCHGSMSQTYRCLQPDQVIFNQTKSVSFVNQSRLYPDRSWNPNHFFFYDDLSVGYGSDFQRVGDRASRNTLMMADMHFKLNFTFPFAGVFGLSPAFEGKDNASTQSPFYQMWRKGVYPSPVISFQYCYNTTFGNPAPKRSRCNNHDGLQTLGGISPALKSQPRGEKSILWYDNIEFRPVNDVDFVYAPPLYNYWATRVTKHLIGDEEQVLNKTYGGNPGAVFDHASYGVGVPMSVNSYKRLIELTGGKQIQLEKKDYPNNGNQTFVSVDCSRVNTFPSVKYQFEGHDRIWEVIPGNYVERLSLANQASPTCILNVRTLGEGNFVIGNFGGTFAKDKVVLFDFQKLKVGLADMPLT</sequence>
<evidence type="ECO:0000313" key="2">
    <source>
        <dbReference type="Proteomes" id="UP001148737"/>
    </source>
</evidence>
<protein>
    <submittedName>
        <fullName evidence="1">Uncharacterized protein</fullName>
    </submittedName>
</protein>
<organism evidence="1 2">
    <name type="scientific">Lecanicillium saksenae</name>
    <dbReference type="NCBI Taxonomy" id="468837"/>
    <lineage>
        <taxon>Eukaryota</taxon>
        <taxon>Fungi</taxon>
        <taxon>Dikarya</taxon>
        <taxon>Ascomycota</taxon>
        <taxon>Pezizomycotina</taxon>
        <taxon>Sordariomycetes</taxon>
        <taxon>Hypocreomycetidae</taxon>
        <taxon>Hypocreales</taxon>
        <taxon>Cordycipitaceae</taxon>
        <taxon>Lecanicillium</taxon>
    </lineage>
</organism>
<dbReference type="Proteomes" id="UP001148737">
    <property type="component" value="Unassembled WGS sequence"/>
</dbReference>
<comment type="caution">
    <text evidence="1">The sequence shown here is derived from an EMBL/GenBank/DDBJ whole genome shotgun (WGS) entry which is preliminary data.</text>
</comment>
<proteinExistence type="predicted"/>
<evidence type="ECO:0000313" key="1">
    <source>
        <dbReference type="EMBL" id="KAJ3499813.1"/>
    </source>
</evidence>
<name>A0ACC1R7P7_9HYPO</name>
<dbReference type="EMBL" id="JANAKD010000001">
    <property type="protein sequence ID" value="KAJ3499813.1"/>
    <property type="molecule type" value="Genomic_DNA"/>
</dbReference>
<gene>
    <name evidence="1" type="ORF">NLG97_g24</name>
</gene>
<keyword evidence="2" id="KW-1185">Reference proteome</keyword>
<accession>A0ACC1R7P7</accession>